<gene>
    <name evidence="2" type="ORF">KTT_43920</name>
</gene>
<keyword evidence="3" id="KW-1185">Reference proteome</keyword>
<protein>
    <submittedName>
        <fullName evidence="2">Uncharacterized protein</fullName>
    </submittedName>
</protein>
<comment type="caution">
    <text evidence="2">The sequence shown here is derived from an EMBL/GenBank/DDBJ whole genome shotgun (WGS) entry which is preliminary data.</text>
</comment>
<name>A0A402A5V8_9CHLR</name>
<dbReference type="EMBL" id="BIFR01000002">
    <property type="protein sequence ID" value="GCE14533.1"/>
    <property type="molecule type" value="Genomic_DNA"/>
</dbReference>
<evidence type="ECO:0000256" key="1">
    <source>
        <dbReference type="SAM" id="MobiDB-lite"/>
    </source>
</evidence>
<proteinExistence type="predicted"/>
<evidence type="ECO:0000313" key="2">
    <source>
        <dbReference type="EMBL" id="GCE14533.1"/>
    </source>
</evidence>
<evidence type="ECO:0000313" key="3">
    <source>
        <dbReference type="Proteomes" id="UP000287352"/>
    </source>
</evidence>
<feature type="region of interest" description="Disordered" evidence="1">
    <location>
        <begin position="1"/>
        <end position="47"/>
    </location>
</feature>
<feature type="compositionally biased region" description="Basic and acidic residues" evidence="1">
    <location>
        <begin position="8"/>
        <end position="33"/>
    </location>
</feature>
<sequence>MLPSSRDTMWKERVERKLDKEAEERDQVGKEAAFHTNHTEPGQEGSAKGLCGYCDVSDGMTDWFCSMISSAW</sequence>
<reference evidence="3" key="1">
    <citation type="submission" date="2018-12" db="EMBL/GenBank/DDBJ databases">
        <title>Tengunoibacter tsumagoiensis gen. nov., sp. nov., Dictyobacter kobayashii sp. nov., D. alpinus sp. nov., and D. joshuensis sp. nov. and description of Dictyobacteraceae fam. nov. within the order Ktedonobacterales isolated from Tengu-no-mugimeshi.</title>
        <authorList>
            <person name="Wang C.M."/>
            <person name="Zheng Y."/>
            <person name="Sakai Y."/>
            <person name="Toyoda A."/>
            <person name="Minakuchi Y."/>
            <person name="Abe K."/>
            <person name="Yokota A."/>
            <person name="Yabe S."/>
        </authorList>
    </citation>
    <scope>NUCLEOTIDE SEQUENCE [LARGE SCALE GENOMIC DNA]</scope>
    <source>
        <strain evidence="3">Uno3</strain>
    </source>
</reference>
<accession>A0A402A5V8</accession>
<organism evidence="2 3">
    <name type="scientific">Tengunoibacter tsumagoiensis</name>
    <dbReference type="NCBI Taxonomy" id="2014871"/>
    <lineage>
        <taxon>Bacteria</taxon>
        <taxon>Bacillati</taxon>
        <taxon>Chloroflexota</taxon>
        <taxon>Ktedonobacteria</taxon>
        <taxon>Ktedonobacterales</taxon>
        <taxon>Dictyobacteraceae</taxon>
        <taxon>Tengunoibacter</taxon>
    </lineage>
</organism>
<dbReference type="AlphaFoldDB" id="A0A402A5V8"/>
<dbReference type="Proteomes" id="UP000287352">
    <property type="component" value="Unassembled WGS sequence"/>
</dbReference>